<accession>A0A419EP52</accession>
<evidence type="ECO:0000256" key="5">
    <source>
        <dbReference type="ARBA" id="ARBA00023136"/>
    </source>
</evidence>
<dbReference type="InterPro" id="IPR002797">
    <property type="entry name" value="Polysacc_synth"/>
</dbReference>
<keyword evidence="4 6" id="KW-1133">Transmembrane helix</keyword>
<feature type="transmembrane region" description="Helical" evidence="6">
    <location>
        <begin position="294"/>
        <end position="311"/>
    </location>
</feature>
<evidence type="ECO:0000256" key="2">
    <source>
        <dbReference type="ARBA" id="ARBA00022475"/>
    </source>
</evidence>
<reference evidence="7 8" key="1">
    <citation type="journal article" date="2017" name="ISME J.">
        <title>Energy and carbon metabolisms in a deep terrestrial subsurface fluid microbial community.</title>
        <authorList>
            <person name="Momper L."/>
            <person name="Jungbluth S.P."/>
            <person name="Lee M.D."/>
            <person name="Amend J.P."/>
        </authorList>
    </citation>
    <scope>NUCLEOTIDE SEQUENCE [LARGE SCALE GENOMIC DNA]</scope>
    <source>
        <strain evidence="7">SURF_17</strain>
    </source>
</reference>
<feature type="transmembrane region" description="Helical" evidence="6">
    <location>
        <begin position="9"/>
        <end position="31"/>
    </location>
</feature>
<feature type="transmembrane region" description="Helical" evidence="6">
    <location>
        <begin position="43"/>
        <end position="64"/>
    </location>
</feature>
<comment type="subcellular location">
    <subcellularLocation>
        <location evidence="1">Cell membrane</location>
        <topology evidence="1">Multi-pass membrane protein</topology>
    </subcellularLocation>
</comment>
<dbReference type="Pfam" id="PF01943">
    <property type="entry name" value="Polysacc_synt"/>
    <property type="match status" value="1"/>
</dbReference>
<dbReference type="CDD" id="cd13128">
    <property type="entry name" value="MATE_Wzx_like"/>
    <property type="match status" value="1"/>
</dbReference>
<protein>
    <submittedName>
        <fullName evidence="7">Flippase</fullName>
    </submittedName>
</protein>
<dbReference type="EMBL" id="QZKI01000135">
    <property type="protein sequence ID" value="RJP64776.1"/>
    <property type="molecule type" value="Genomic_DNA"/>
</dbReference>
<feature type="transmembrane region" description="Helical" evidence="6">
    <location>
        <begin position="357"/>
        <end position="376"/>
    </location>
</feature>
<dbReference type="Proteomes" id="UP000285961">
    <property type="component" value="Unassembled WGS sequence"/>
</dbReference>
<proteinExistence type="predicted"/>
<feature type="transmembrane region" description="Helical" evidence="6">
    <location>
        <begin position="331"/>
        <end position="350"/>
    </location>
</feature>
<keyword evidence="5 6" id="KW-0472">Membrane</keyword>
<feature type="transmembrane region" description="Helical" evidence="6">
    <location>
        <begin position="413"/>
        <end position="434"/>
    </location>
</feature>
<feature type="transmembrane region" description="Helical" evidence="6">
    <location>
        <begin position="168"/>
        <end position="189"/>
    </location>
</feature>
<dbReference type="PANTHER" id="PTHR30250:SF11">
    <property type="entry name" value="O-ANTIGEN TRANSPORTER-RELATED"/>
    <property type="match status" value="1"/>
</dbReference>
<comment type="caution">
    <text evidence="7">The sequence shown here is derived from an EMBL/GenBank/DDBJ whole genome shotgun (WGS) entry which is preliminary data.</text>
</comment>
<feature type="transmembrane region" description="Helical" evidence="6">
    <location>
        <begin position="144"/>
        <end position="162"/>
    </location>
</feature>
<evidence type="ECO:0000313" key="7">
    <source>
        <dbReference type="EMBL" id="RJP64776.1"/>
    </source>
</evidence>
<evidence type="ECO:0000256" key="4">
    <source>
        <dbReference type="ARBA" id="ARBA00022989"/>
    </source>
</evidence>
<feature type="transmembrane region" description="Helical" evidence="6">
    <location>
        <begin position="382"/>
        <end position="401"/>
    </location>
</feature>
<dbReference type="PANTHER" id="PTHR30250">
    <property type="entry name" value="PST FAMILY PREDICTED COLANIC ACID TRANSPORTER"/>
    <property type="match status" value="1"/>
</dbReference>
<evidence type="ECO:0000256" key="6">
    <source>
        <dbReference type="SAM" id="Phobius"/>
    </source>
</evidence>
<dbReference type="InterPro" id="IPR050833">
    <property type="entry name" value="Poly_Biosynth_Transport"/>
</dbReference>
<keyword evidence="3 6" id="KW-0812">Transmembrane</keyword>
<dbReference type="AlphaFoldDB" id="A0A419EP52"/>
<feature type="transmembrane region" description="Helical" evidence="6">
    <location>
        <begin position="116"/>
        <end position="137"/>
    </location>
</feature>
<gene>
    <name evidence="7" type="ORF">C4532_18710</name>
</gene>
<evidence type="ECO:0000256" key="1">
    <source>
        <dbReference type="ARBA" id="ARBA00004651"/>
    </source>
</evidence>
<dbReference type="GO" id="GO:0005886">
    <property type="term" value="C:plasma membrane"/>
    <property type="evidence" value="ECO:0007669"/>
    <property type="project" value="UniProtKB-SubCell"/>
</dbReference>
<feature type="transmembrane region" description="Helical" evidence="6">
    <location>
        <begin position="85"/>
        <end position="104"/>
    </location>
</feature>
<sequence>MNKRIARNIFFYGFGKAYDAAAALLLIAIVARYLGRDGFGQYSLIWAAVTLSVIIPESGLYTVLIREASSNLERAPDILKATIQARRVLAFLAIVVVIAIIFASTKDPSVRASACIGSVWILGRLAVGTNSAIFFAYERIQYDTLITIFQSTVSLLSVFAATRLDWGLMGVIGSIAAGASASGIASSFVRRTRFCVAARTVDPSLRKYILKESLPVGGGRALRMTGNRVDTLILAWLRTNADVAIYSGVYNLILRGMGLSVLITRPLFPMISRLAGSPQEREEFQTVAQRSIKLMFVLAVPVCAGLTAVADKVVPLVFGPEFEPSIGVLRILSWVLMFMFPSYMASFVIIAVKQQVYLLKVLGLCVGLNVVLDFILVPSMGYYGPCVATLIAEVLFAFFLWRMLQRMFPSMDLFAGYPAVLLSAGVMGGVVYLLNPLNLIFLIALGPIIYFPCLFLFRAFSRDEVVFFREAVRRRQGYADDRSPD</sequence>
<name>A0A419EP52_9BACT</name>
<keyword evidence="2" id="KW-1003">Cell membrane</keyword>
<evidence type="ECO:0000313" key="8">
    <source>
        <dbReference type="Proteomes" id="UP000285961"/>
    </source>
</evidence>
<feature type="transmembrane region" description="Helical" evidence="6">
    <location>
        <begin position="440"/>
        <end position="460"/>
    </location>
</feature>
<organism evidence="7 8">
    <name type="scientific">Candidatus Abyssobacteria bacterium SURF_17</name>
    <dbReference type="NCBI Taxonomy" id="2093361"/>
    <lineage>
        <taxon>Bacteria</taxon>
        <taxon>Pseudomonadati</taxon>
        <taxon>Candidatus Hydrogenedentota</taxon>
        <taxon>Candidatus Abyssobacteria</taxon>
    </lineage>
</organism>
<evidence type="ECO:0000256" key="3">
    <source>
        <dbReference type="ARBA" id="ARBA00022692"/>
    </source>
</evidence>